<gene>
    <name evidence="1" type="ORF">P691DRAFT_779972</name>
</gene>
<organism evidence="1 2">
    <name type="scientific">Macrolepiota fuliginosa MF-IS2</name>
    <dbReference type="NCBI Taxonomy" id="1400762"/>
    <lineage>
        <taxon>Eukaryota</taxon>
        <taxon>Fungi</taxon>
        <taxon>Dikarya</taxon>
        <taxon>Basidiomycota</taxon>
        <taxon>Agaricomycotina</taxon>
        <taxon>Agaricomycetes</taxon>
        <taxon>Agaricomycetidae</taxon>
        <taxon>Agaricales</taxon>
        <taxon>Agaricineae</taxon>
        <taxon>Agaricaceae</taxon>
        <taxon>Macrolepiota</taxon>
    </lineage>
</organism>
<reference evidence="1" key="1">
    <citation type="submission" date="2020-11" db="EMBL/GenBank/DDBJ databases">
        <authorList>
            <consortium name="DOE Joint Genome Institute"/>
            <person name="Ahrendt S."/>
            <person name="Riley R."/>
            <person name="Andreopoulos W."/>
            <person name="Labutti K."/>
            <person name="Pangilinan J."/>
            <person name="Ruiz-Duenas F.J."/>
            <person name="Barrasa J.M."/>
            <person name="Sanchez-Garcia M."/>
            <person name="Camarero S."/>
            <person name="Miyauchi S."/>
            <person name="Serrano A."/>
            <person name="Linde D."/>
            <person name="Babiker R."/>
            <person name="Drula E."/>
            <person name="Ayuso-Fernandez I."/>
            <person name="Pacheco R."/>
            <person name="Padilla G."/>
            <person name="Ferreira P."/>
            <person name="Barriuso J."/>
            <person name="Kellner H."/>
            <person name="Castanera R."/>
            <person name="Alfaro M."/>
            <person name="Ramirez L."/>
            <person name="Pisabarro A.G."/>
            <person name="Kuo A."/>
            <person name="Tritt A."/>
            <person name="Lipzen A."/>
            <person name="He G."/>
            <person name="Yan M."/>
            <person name="Ng V."/>
            <person name="Cullen D."/>
            <person name="Martin F."/>
            <person name="Rosso M.-N."/>
            <person name="Henrissat B."/>
            <person name="Hibbett D."/>
            <person name="Martinez A.T."/>
            <person name="Grigoriev I.V."/>
        </authorList>
    </citation>
    <scope>NUCLEOTIDE SEQUENCE</scope>
    <source>
        <strain evidence="1">MF-IS2</strain>
    </source>
</reference>
<keyword evidence="2" id="KW-1185">Reference proteome</keyword>
<evidence type="ECO:0000313" key="1">
    <source>
        <dbReference type="EMBL" id="KAF9440888.1"/>
    </source>
</evidence>
<dbReference type="AlphaFoldDB" id="A0A9P6BWU5"/>
<dbReference type="Proteomes" id="UP000807342">
    <property type="component" value="Unassembled WGS sequence"/>
</dbReference>
<sequence>MPIPPELQAALNVNLSTQEVVDILCKSHSITQQVDSDDEDEDEYVQYPSWREIWEGEYWSTCQPLCKYLQYHPEDLYFFWCRPLAPSDPMANTRRILRGNIIAWLCNAQREQNMFWILD</sequence>
<name>A0A9P6BWU5_9AGAR</name>
<comment type="caution">
    <text evidence="1">The sequence shown here is derived from an EMBL/GenBank/DDBJ whole genome shotgun (WGS) entry which is preliminary data.</text>
</comment>
<evidence type="ECO:0000313" key="2">
    <source>
        <dbReference type="Proteomes" id="UP000807342"/>
    </source>
</evidence>
<dbReference type="EMBL" id="MU152198">
    <property type="protein sequence ID" value="KAF9440888.1"/>
    <property type="molecule type" value="Genomic_DNA"/>
</dbReference>
<feature type="non-terminal residue" evidence="1">
    <location>
        <position position="119"/>
    </location>
</feature>
<proteinExistence type="predicted"/>
<accession>A0A9P6BWU5</accession>
<protein>
    <submittedName>
        <fullName evidence="1">Uncharacterized protein</fullName>
    </submittedName>
</protein>